<dbReference type="InterPro" id="IPR004027">
    <property type="entry name" value="SEC_C_motif"/>
</dbReference>
<dbReference type="Proteomes" id="UP000464787">
    <property type="component" value="Chromosome"/>
</dbReference>
<gene>
    <name evidence="1" type="ORF">GT347_16020</name>
</gene>
<dbReference type="RefSeq" id="WP_160553164.1">
    <property type="nucleotide sequence ID" value="NZ_CP047650.1"/>
</dbReference>
<dbReference type="AlphaFoldDB" id="A0A857J8F7"/>
<evidence type="ECO:0000313" key="1">
    <source>
        <dbReference type="EMBL" id="QHI99351.1"/>
    </source>
</evidence>
<evidence type="ECO:0008006" key="3">
    <source>
        <dbReference type="Google" id="ProtNLM"/>
    </source>
</evidence>
<keyword evidence="2" id="KW-1185">Reference proteome</keyword>
<proteinExistence type="predicted"/>
<reference evidence="1 2" key="1">
    <citation type="submission" date="2020-01" db="EMBL/GenBank/DDBJ databases">
        <title>Genome sequencing of strain KACC 21265.</title>
        <authorList>
            <person name="Heo J."/>
            <person name="Kim S.-J."/>
            <person name="Kim J.-S."/>
            <person name="Hong S.-B."/>
            <person name="Kwon S.-W."/>
        </authorList>
    </citation>
    <scope>NUCLEOTIDE SEQUENCE [LARGE SCALE GENOMIC DNA]</scope>
    <source>
        <strain evidence="1 2">KACC 21265</strain>
    </source>
</reference>
<evidence type="ECO:0000313" key="2">
    <source>
        <dbReference type="Proteomes" id="UP000464787"/>
    </source>
</evidence>
<name>A0A857J8F7_9BURK</name>
<accession>A0A857J8F7</accession>
<dbReference type="SUPFAM" id="SSF103642">
    <property type="entry name" value="Sec-C motif"/>
    <property type="match status" value="1"/>
</dbReference>
<dbReference type="Gene3D" id="3.10.450.50">
    <property type="match status" value="1"/>
</dbReference>
<dbReference type="KEGG" id="xyk:GT347_16020"/>
<organism evidence="1 2">
    <name type="scientific">Xylophilus rhododendri</name>
    <dbReference type="NCBI Taxonomy" id="2697032"/>
    <lineage>
        <taxon>Bacteria</taxon>
        <taxon>Pseudomonadati</taxon>
        <taxon>Pseudomonadota</taxon>
        <taxon>Betaproteobacteria</taxon>
        <taxon>Burkholderiales</taxon>
        <taxon>Xylophilus</taxon>
    </lineage>
</organism>
<dbReference type="Pfam" id="PF02810">
    <property type="entry name" value="SEC-C"/>
    <property type="match status" value="1"/>
</dbReference>
<dbReference type="EMBL" id="CP047650">
    <property type="protein sequence ID" value="QHI99351.1"/>
    <property type="molecule type" value="Genomic_DNA"/>
</dbReference>
<protein>
    <recommendedName>
        <fullName evidence="3">SEC-C motif-containing protein</fullName>
    </recommendedName>
</protein>
<sequence>MTKYQQTPEEIAGHFRDSIEILKDAADGFDNGKLHQSKTMAQVMRVLFRGQPDAPPLVRQAGFETHLLIDTAMPRDELLPNYHALAAVGTNSGTHEAFLDWPHGPSVPISQTDWLNAVVLDDGTGNRLTRMDLINRVSNKEGLGHVSPEIPASYAAFSRKNALGVTISRDGESRIDVSSPERAAIRQMAHEVIKSFELGYTRKAKISGAAIGPIFFTPIDKVTNHPVTMPEQVISENLKGSKLVFTKMPNGEYRISAPGKIGRNEPCPCLSGKKFKNCHLAQLQTQH</sequence>